<dbReference type="InterPro" id="IPR029016">
    <property type="entry name" value="GAF-like_dom_sf"/>
</dbReference>
<dbReference type="GO" id="GO:0003723">
    <property type="term" value="F:RNA binding"/>
    <property type="evidence" value="ECO:0007669"/>
    <property type="project" value="InterPro"/>
</dbReference>
<dbReference type="Pfam" id="PF01590">
    <property type="entry name" value="GAF"/>
    <property type="match status" value="1"/>
</dbReference>
<dbReference type="SMART" id="SM01012">
    <property type="entry name" value="ANTAR"/>
    <property type="match status" value="1"/>
</dbReference>
<keyword evidence="5" id="KW-1185">Reference proteome</keyword>
<evidence type="ECO:0000256" key="1">
    <source>
        <dbReference type="ARBA" id="ARBA00023015"/>
    </source>
</evidence>
<dbReference type="Proteomes" id="UP000655751">
    <property type="component" value="Unassembled WGS sequence"/>
</dbReference>
<gene>
    <name evidence="4" type="ORF">IT779_03600</name>
</gene>
<dbReference type="Gene3D" id="1.10.10.10">
    <property type="entry name" value="Winged helix-like DNA-binding domain superfamily/Winged helix DNA-binding domain"/>
    <property type="match status" value="1"/>
</dbReference>
<dbReference type="InterPro" id="IPR036388">
    <property type="entry name" value="WH-like_DNA-bd_sf"/>
</dbReference>
<dbReference type="AlphaFoldDB" id="A0A931MYS9"/>
<dbReference type="EMBL" id="JADMLG010000001">
    <property type="protein sequence ID" value="MBH0775370.1"/>
    <property type="molecule type" value="Genomic_DNA"/>
</dbReference>
<dbReference type="InterPro" id="IPR003018">
    <property type="entry name" value="GAF"/>
</dbReference>
<evidence type="ECO:0000256" key="2">
    <source>
        <dbReference type="ARBA" id="ARBA00023163"/>
    </source>
</evidence>
<organism evidence="4 5">
    <name type="scientific">Nocardia bovistercoris</name>
    <dbReference type="NCBI Taxonomy" id="2785916"/>
    <lineage>
        <taxon>Bacteria</taxon>
        <taxon>Bacillati</taxon>
        <taxon>Actinomycetota</taxon>
        <taxon>Actinomycetes</taxon>
        <taxon>Mycobacteriales</taxon>
        <taxon>Nocardiaceae</taxon>
        <taxon>Nocardia</taxon>
    </lineage>
</organism>
<dbReference type="SUPFAM" id="SSF55781">
    <property type="entry name" value="GAF domain-like"/>
    <property type="match status" value="1"/>
</dbReference>
<comment type="caution">
    <text evidence="4">The sequence shown here is derived from an EMBL/GenBank/DDBJ whole genome shotgun (WGS) entry which is preliminary data.</text>
</comment>
<feature type="domain" description="ANTAR" evidence="3">
    <location>
        <begin position="149"/>
        <end position="212"/>
    </location>
</feature>
<accession>A0A931MYS9</accession>
<dbReference type="RefSeq" id="WP_196147636.1">
    <property type="nucleotide sequence ID" value="NZ_JADMLG010000001.1"/>
</dbReference>
<dbReference type="Pfam" id="PF03861">
    <property type="entry name" value="ANTAR"/>
    <property type="match status" value="1"/>
</dbReference>
<evidence type="ECO:0000259" key="3">
    <source>
        <dbReference type="PROSITE" id="PS50921"/>
    </source>
</evidence>
<keyword evidence="1" id="KW-0805">Transcription regulation</keyword>
<proteinExistence type="predicted"/>
<name>A0A931MYS9_9NOCA</name>
<evidence type="ECO:0000313" key="5">
    <source>
        <dbReference type="Proteomes" id="UP000655751"/>
    </source>
</evidence>
<dbReference type="PROSITE" id="PS50921">
    <property type="entry name" value="ANTAR"/>
    <property type="match status" value="1"/>
</dbReference>
<protein>
    <submittedName>
        <fullName evidence="4">GAF and ANTAR domain-containing protein</fullName>
    </submittedName>
</protein>
<reference evidence="4" key="1">
    <citation type="submission" date="2020-11" db="EMBL/GenBank/DDBJ databases">
        <title>Nocardia NEAU-351.nov., a novel actinomycete isolated from the cow dung.</title>
        <authorList>
            <person name="Zhang X."/>
        </authorList>
    </citation>
    <scope>NUCLEOTIDE SEQUENCE</scope>
    <source>
        <strain evidence="4">NEAU-351</strain>
    </source>
</reference>
<evidence type="ECO:0000313" key="4">
    <source>
        <dbReference type="EMBL" id="MBH0775370.1"/>
    </source>
</evidence>
<sequence length="222" mass="23550">MDVAQFELVTERVRSALRLGGGDLFAVCETSVQALPVQRAAVLIDEPHLGAQPWATTDEWTASVESAQATAGEGPAFETIAAGMPIVLTDLRGIDRWPAYATAMRRLSASGAMLAVPLRTGAIRLGALDLYRDAAGEWPPALVAVAEQIADLIAEHLVAANSAPPPTSTLIHEAAGLVIAYRGAGIADGYEWLRAEAQRRDLSLADCAERIVDHAIPLNSRH</sequence>
<keyword evidence="2" id="KW-0804">Transcription</keyword>
<dbReference type="InterPro" id="IPR005561">
    <property type="entry name" value="ANTAR"/>
</dbReference>
<dbReference type="Gene3D" id="3.30.450.40">
    <property type="match status" value="1"/>
</dbReference>